<dbReference type="Proteomes" id="UP000887574">
    <property type="component" value="Unplaced"/>
</dbReference>
<proteinExistence type="predicted"/>
<sequence length="314" mass="34535">MKRNYVELAVWVGHSVVPGGFAGTRPSKPKSENSTRNECWTAISKTQEEKDADEAEKSTPILKKELASVDTKVKEYTNLVNDHTGKTVVVNKLEDSKKSANDLVTQGITLKQTAVDLRRKAEDKLFLAEIAETAAPKRQQTRRAQQPQATEKLLEVQNADLLSANKDEVVQKIDKDAIDLDEKIKQLVKDAEKTHTEAKEAEKLAQNSVVTTKAEAEAAFLKSVNAEKEARKLFRLAEDLNSHINVIKVAADNAKTDPAIGTKADASVKRVAASIVEIEPVLKESDKTTLPNLLNALEAAKNGKLEAHKRIALF</sequence>
<name>A0A915E2T4_9BILA</name>
<evidence type="ECO:0000313" key="2">
    <source>
        <dbReference type="Proteomes" id="UP000887574"/>
    </source>
</evidence>
<dbReference type="WBParaSite" id="jg25875">
    <property type="protein sequence ID" value="jg25875"/>
    <property type="gene ID" value="jg25875"/>
</dbReference>
<dbReference type="AlphaFoldDB" id="A0A915E2T4"/>
<organism evidence="2 3">
    <name type="scientific">Ditylenchus dipsaci</name>
    <dbReference type="NCBI Taxonomy" id="166011"/>
    <lineage>
        <taxon>Eukaryota</taxon>
        <taxon>Metazoa</taxon>
        <taxon>Ecdysozoa</taxon>
        <taxon>Nematoda</taxon>
        <taxon>Chromadorea</taxon>
        <taxon>Rhabditida</taxon>
        <taxon>Tylenchina</taxon>
        <taxon>Tylenchomorpha</taxon>
        <taxon>Sphaerularioidea</taxon>
        <taxon>Anguinidae</taxon>
        <taxon>Anguininae</taxon>
        <taxon>Ditylenchus</taxon>
    </lineage>
</organism>
<reference evidence="3" key="1">
    <citation type="submission" date="2022-11" db="UniProtKB">
        <authorList>
            <consortium name="WormBaseParasite"/>
        </authorList>
    </citation>
    <scope>IDENTIFICATION</scope>
</reference>
<accession>A0A915E2T4</accession>
<evidence type="ECO:0000313" key="3">
    <source>
        <dbReference type="WBParaSite" id="jg25875"/>
    </source>
</evidence>
<feature type="region of interest" description="Disordered" evidence="1">
    <location>
        <begin position="19"/>
        <end position="39"/>
    </location>
</feature>
<keyword evidence="2" id="KW-1185">Reference proteome</keyword>
<protein>
    <submittedName>
        <fullName evidence="3">Uncharacterized protein</fullName>
    </submittedName>
</protein>
<evidence type="ECO:0000256" key="1">
    <source>
        <dbReference type="SAM" id="MobiDB-lite"/>
    </source>
</evidence>